<dbReference type="AlphaFoldDB" id="A0A8H6SBV4"/>
<evidence type="ECO:0000313" key="3">
    <source>
        <dbReference type="EMBL" id="KAF7295901.1"/>
    </source>
</evidence>
<evidence type="ECO:0000313" key="4">
    <source>
        <dbReference type="Proteomes" id="UP000613580"/>
    </source>
</evidence>
<dbReference type="PANTHER" id="PTHR42684">
    <property type="entry name" value="ADENOSYLMETHIONINE-8-AMINO-7-OXONONANOATE AMINOTRANSFERASE"/>
    <property type="match status" value="1"/>
</dbReference>
<dbReference type="GO" id="GO:0009102">
    <property type="term" value="P:biotin biosynthetic process"/>
    <property type="evidence" value="ECO:0007669"/>
    <property type="project" value="TreeGrafter"/>
</dbReference>
<dbReference type="Proteomes" id="UP000613580">
    <property type="component" value="Unassembled WGS sequence"/>
</dbReference>
<dbReference type="GO" id="GO:0005739">
    <property type="term" value="C:mitochondrion"/>
    <property type="evidence" value="ECO:0007669"/>
    <property type="project" value="TreeGrafter"/>
</dbReference>
<name>A0A8H6SBV4_MYCCL</name>
<reference evidence="3" key="1">
    <citation type="submission" date="2020-05" db="EMBL/GenBank/DDBJ databases">
        <title>Mycena genomes resolve the evolution of fungal bioluminescence.</title>
        <authorList>
            <person name="Tsai I.J."/>
        </authorList>
    </citation>
    <scope>NUCLEOTIDE SEQUENCE</scope>
    <source>
        <strain evidence="3">110903Hualien_Pintung</strain>
    </source>
</reference>
<evidence type="ECO:0000256" key="1">
    <source>
        <dbReference type="ARBA" id="ARBA00022576"/>
    </source>
</evidence>
<keyword evidence="4" id="KW-1185">Reference proteome</keyword>
<dbReference type="SUPFAM" id="SSF53383">
    <property type="entry name" value="PLP-dependent transferases"/>
    <property type="match status" value="1"/>
</dbReference>
<dbReference type="InterPro" id="IPR015421">
    <property type="entry name" value="PyrdxlP-dep_Trfase_major"/>
</dbReference>
<protein>
    <submittedName>
        <fullName evidence="3">PLP-dependent transferase</fullName>
    </submittedName>
</protein>
<organism evidence="3 4">
    <name type="scientific">Mycena chlorophos</name>
    <name type="common">Agaric fungus</name>
    <name type="synonym">Agaricus chlorophos</name>
    <dbReference type="NCBI Taxonomy" id="658473"/>
    <lineage>
        <taxon>Eukaryota</taxon>
        <taxon>Fungi</taxon>
        <taxon>Dikarya</taxon>
        <taxon>Basidiomycota</taxon>
        <taxon>Agaricomycotina</taxon>
        <taxon>Agaricomycetes</taxon>
        <taxon>Agaricomycetidae</taxon>
        <taxon>Agaricales</taxon>
        <taxon>Marasmiineae</taxon>
        <taxon>Mycenaceae</taxon>
        <taxon>Mycena</taxon>
    </lineage>
</organism>
<dbReference type="InterPro" id="IPR015424">
    <property type="entry name" value="PyrdxlP-dep_Trfase"/>
</dbReference>
<accession>A0A8H6SBV4</accession>
<proteinExistence type="predicted"/>
<dbReference type="OrthoDB" id="425114at2759"/>
<dbReference type="GO" id="GO:0004015">
    <property type="term" value="F:adenosylmethionine-8-amino-7-oxononanoate transaminase activity"/>
    <property type="evidence" value="ECO:0007669"/>
    <property type="project" value="TreeGrafter"/>
</dbReference>
<dbReference type="EMBL" id="JACAZE010000018">
    <property type="protein sequence ID" value="KAF7295901.1"/>
    <property type="molecule type" value="Genomic_DNA"/>
</dbReference>
<keyword evidence="2 3" id="KW-0808">Transferase</keyword>
<dbReference type="PANTHER" id="PTHR42684:SF3">
    <property type="entry name" value="ADENOSYLMETHIONINE-8-AMINO-7-OXONONANOATE AMINOTRANSFERASE"/>
    <property type="match status" value="1"/>
</dbReference>
<sequence>MRSYRALISSTLDSLEPPGDQRLAASVLEPAFVHPLFQRVLIDVVRSRGNNMPVIFDEFFVRLYRLGMQSATAVLGTNPDIAVYAKIFTSGVLPLAVTLTTDKIYKAFLGQDKATARGHSYTAHAWV</sequence>
<keyword evidence="1" id="KW-0032">Aminotransferase</keyword>
<dbReference type="GO" id="GO:0004141">
    <property type="term" value="F:dethiobiotin synthase activity"/>
    <property type="evidence" value="ECO:0007669"/>
    <property type="project" value="TreeGrafter"/>
</dbReference>
<dbReference type="Gene3D" id="3.40.640.10">
    <property type="entry name" value="Type I PLP-dependent aspartate aminotransferase-like (Major domain)"/>
    <property type="match status" value="1"/>
</dbReference>
<gene>
    <name evidence="3" type="ORF">HMN09_01134000</name>
</gene>
<comment type="caution">
    <text evidence="3">The sequence shown here is derived from an EMBL/GenBank/DDBJ whole genome shotgun (WGS) entry which is preliminary data.</text>
</comment>
<evidence type="ECO:0000256" key="2">
    <source>
        <dbReference type="ARBA" id="ARBA00022679"/>
    </source>
</evidence>